<dbReference type="GO" id="GO:0006508">
    <property type="term" value="P:proteolysis"/>
    <property type="evidence" value="ECO:0007669"/>
    <property type="project" value="UniProtKB-KW"/>
</dbReference>
<evidence type="ECO:0000256" key="2">
    <source>
        <dbReference type="ARBA" id="ARBA00022801"/>
    </source>
</evidence>
<dbReference type="InterPro" id="IPR001375">
    <property type="entry name" value="Peptidase_S9_cat"/>
</dbReference>
<dbReference type="InterPro" id="IPR051167">
    <property type="entry name" value="Prolyl_oligopep/macrocyclase"/>
</dbReference>
<evidence type="ECO:0000313" key="6">
    <source>
        <dbReference type="EMBL" id="MCF4005788.1"/>
    </source>
</evidence>
<dbReference type="PRINTS" id="PR00862">
    <property type="entry name" value="PROLIGOPTASE"/>
</dbReference>
<dbReference type="EMBL" id="JAKGSI010000001">
    <property type="protein sequence ID" value="MCF4005788.1"/>
    <property type="molecule type" value="Genomic_DNA"/>
</dbReference>
<dbReference type="InterPro" id="IPR023302">
    <property type="entry name" value="Pept_S9A_N"/>
</dbReference>
<dbReference type="PANTHER" id="PTHR42881">
    <property type="entry name" value="PROLYL ENDOPEPTIDASE"/>
    <property type="match status" value="1"/>
</dbReference>
<protein>
    <submittedName>
        <fullName evidence="6">Prolyl oligopeptidase family serine peptidase</fullName>
    </submittedName>
</protein>
<keyword evidence="7" id="KW-1185">Reference proteome</keyword>
<dbReference type="RefSeq" id="WP_236117589.1">
    <property type="nucleotide sequence ID" value="NZ_JAKGSI010000001.1"/>
</dbReference>
<gene>
    <name evidence="6" type="ORF">L1O03_01165</name>
</gene>
<dbReference type="Pfam" id="PF02897">
    <property type="entry name" value="Peptidase_S9_N"/>
    <property type="match status" value="1"/>
</dbReference>
<dbReference type="Gene3D" id="2.130.10.120">
    <property type="entry name" value="Prolyl oligopeptidase, N-terminal domain"/>
    <property type="match status" value="1"/>
</dbReference>
<evidence type="ECO:0000259" key="5">
    <source>
        <dbReference type="Pfam" id="PF02897"/>
    </source>
</evidence>
<dbReference type="GO" id="GO:0004252">
    <property type="term" value="F:serine-type endopeptidase activity"/>
    <property type="evidence" value="ECO:0007669"/>
    <property type="project" value="InterPro"/>
</dbReference>
<keyword evidence="1" id="KW-0645">Protease</keyword>
<keyword evidence="2" id="KW-0378">Hydrolase</keyword>
<comment type="caution">
    <text evidence="6">The sequence shown here is derived from an EMBL/GenBank/DDBJ whole genome shotgun (WGS) entry which is preliminary data.</text>
</comment>
<dbReference type="GO" id="GO:0070012">
    <property type="term" value="F:oligopeptidase activity"/>
    <property type="evidence" value="ECO:0007669"/>
    <property type="project" value="TreeGrafter"/>
</dbReference>
<feature type="domain" description="Peptidase S9A N-terminal" evidence="5">
    <location>
        <begin position="42"/>
        <end position="418"/>
    </location>
</feature>
<organism evidence="6 7">
    <name type="scientific">Corynebacterium uropygiale</name>
    <dbReference type="NCBI Taxonomy" id="1775911"/>
    <lineage>
        <taxon>Bacteria</taxon>
        <taxon>Bacillati</taxon>
        <taxon>Actinomycetota</taxon>
        <taxon>Actinomycetes</taxon>
        <taxon>Mycobacteriales</taxon>
        <taxon>Corynebacteriaceae</taxon>
        <taxon>Corynebacterium</taxon>
    </lineage>
</organism>
<dbReference type="Proteomes" id="UP001139336">
    <property type="component" value="Unassembled WGS sequence"/>
</dbReference>
<proteinExistence type="predicted"/>
<reference evidence="6" key="1">
    <citation type="submission" date="2022-01" db="EMBL/GenBank/DDBJ databases">
        <title>Corynebacterium sp. nov isolated from isolated from the feces of the greater white-fronted geese (Anser albifrons) at Poyang Lake, PR China.</title>
        <authorList>
            <person name="Liu Q."/>
        </authorList>
    </citation>
    <scope>NUCLEOTIDE SEQUENCE</scope>
    <source>
        <strain evidence="6">JCM 32435</strain>
    </source>
</reference>
<dbReference type="SUPFAM" id="SSF50993">
    <property type="entry name" value="Peptidase/esterase 'gauge' domain"/>
    <property type="match status" value="1"/>
</dbReference>
<keyword evidence="3" id="KW-0720">Serine protease</keyword>
<dbReference type="PANTHER" id="PTHR42881:SF13">
    <property type="entry name" value="PROLYL ENDOPEPTIDASE"/>
    <property type="match status" value="1"/>
</dbReference>
<accession>A0A9X1QQA9</accession>
<feature type="domain" description="Peptidase S9 prolyl oligopeptidase catalytic" evidence="4">
    <location>
        <begin position="488"/>
        <end position="692"/>
    </location>
</feature>
<evidence type="ECO:0000256" key="1">
    <source>
        <dbReference type="ARBA" id="ARBA00022670"/>
    </source>
</evidence>
<dbReference type="AlphaFoldDB" id="A0A9X1QQA9"/>
<dbReference type="InterPro" id="IPR002470">
    <property type="entry name" value="Peptidase_S9A"/>
</dbReference>
<dbReference type="Gene3D" id="3.40.50.1820">
    <property type="entry name" value="alpha/beta hydrolase"/>
    <property type="match status" value="1"/>
</dbReference>
<evidence type="ECO:0000313" key="7">
    <source>
        <dbReference type="Proteomes" id="UP001139336"/>
    </source>
</evidence>
<dbReference type="InterPro" id="IPR029058">
    <property type="entry name" value="AB_hydrolase_fold"/>
</dbReference>
<sequence length="697" mass="76316">MTALPFSHDATSRAAIDPEELIPVLGESALAWAQEWTQATDAACSTPEREELRSRLIEILGSKEQLVTVSRRGEYLYNLWKDSEEHPRGLWRRTLASDFLAGEPAWEVLLDLDALSAEEGESWVWKGGSVERTGGRRALLFLSRGGADATVVREFDCEERRFLRPEEGAFVLPEAKSSVGWIDEDRVLLATDHGEGSLTDSGYPRRIQLWERGHSPAEAPVIMECPAQSVGAHAWLDDTATPPRLLFLESVDMFRTRLWIGPVGASVAESTRIPVPEDCGVVVHGEHLLLMPRTEATSGLSAGVPAGGLGVVPLEEALREPESARVRVLVSPDERTSLESVLTTQNYLLIGLSRDVSSRLLVVDLREPEAAPTEVTLPEHSHAIPYASSPRDGDEAWIFLHSFAQPPRLLRLDPSEDTEPRCYGEAPAAFDATGVETRQHWATSADGTRIPYFITGRFDGEAHPTFVGGYGGFEVSLLPSYLGILGTSLLEKGWYIVQPSLRGGGEFGPEWHQQVVKKNRTKVYEDHRAVIEDLHARGYATPALTAVRGGSNGGLLTAQALTQYPELLGAAVIQVPLTDMLRYHRWLAGASWMCEYGDPDVPEERAVLESYSPLHHVVDRSERPYPPALVTTSTRDDRVHPAHARLFARALAAAGQPVDYAENTEGGHAGAADYAQVAAVESLIATWLLGVLSGHDD</sequence>
<dbReference type="SUPFAM" id="SSF53474">
    <property type="entry name" value="alpha/beta-Hydrolases"/>
    <property type="match status" value="1"/>
</dbReference>
<evidence type="ECO:0000256" key="3">
    <source>
        <dbReference type="ARBA" id="ARBA00022825"/>
    </source>
</evidence>
<evidence type="ECO:0000259" key="4">
    <source>
        <dbReference type="Pfam" id="PF00326"/>
    </source>
</evidence>
<name>A0A9X1QQA9_9CORY</name>
<dbReference type="Pfam" id="PF00326">
    <property type="entry name" value="Peptidase_S9"/>
    <property type="match status" value="1"/>
</dbReference>
<dbReference type="GO" id="GO:0005829">
    <property type="term" value="C:cytosol"/>
    <property type="evidence" value="ECO:0007669"/>
    <property type="project" value="TreeGrafter"/>
</dbReference>